<dbReference type="Gene3D" id="3.40.109.10">
    <property type="entry name" value="NADH Oxidase"/>
    <property type="match status" value="1"/>
</dbReference>
<dbReference type="EMBL" id="JACIEC010000001">
    <property type="protein sequence ID" value="MBB4142581.1"/>
    <property type="molecule type" value="Genomic_DNA"/>
</dbReference>
<dbReference type="AlphaFoldDB" id="A0A7W6LE56"/>
<feature type="domain" description="Nitroreductase" evidence="3">
    <location>
        <begin position="18"/>
        <end position="163"/>
    </location>
</feature>
<reference evidence="4 5" key="1">
    <citation type="submission" date="2020-08" db="EMBL/GenBank/DDBJ databases">
        <title>Genomic Encyclopedia of Type Strains, Phase IV (KMG-IV): sequencing the most valuable type-strain genomes for metagenomic binning, comparative biology and taxonomic classification.</title>
        <authorList>
            <person name="Goeker M."/>
        </authorList>
    </citation>
    <scope>NUCLEOTIDE SEQUENCE [LARGE SCALE GENOMIC DNA]</scope>
    <source>
        <strain evidence="4 5">DSM 29514</strain>
    </source>
</reference>
<dbReference type="PANTHER" id="PTHR43673:SF10">
    <property type="entry name" value="NADH DEHYDROGENASE_NAD(P)H NITROREDUCTASE XCC3605-RELATED"/>
    <property type="match status" value="1"/>
</dbReference>
<proteinExistence type="inferred from homology"/>
<evidence type="ECO:0000256" key="2">
    <source>
        <dbReference type="ARBA" id="ARBA00023002"/>
    </source>
</evidence>
<dbReference type="SUPFAM" id="SSF55469">
    <property type="entry name" value="FMN-dependent nitroreductase-like"/>
    <property type="match status" value="1"/>
</dbReference>
<dbReference type="InterPro" id="IPR000415">
    <property type="entry name" value="Nitroreductase-like"/>
</dbReference>
<gene>
    <name evidence="4" type="ORF">GGQ72_001080</name>
</gene>
<dbReference type="CDD" id="cd02138">
    <property type="entry name" value="TdsD-like"/>
    <property type="match status" value="1"/>
</dbReference>
<dbReference type="InterPro" id="IPR029479">
    <property type="entry name" value="Nitroreductase"/>
</dbReference>
<dbReference type="PANTHER" id="PTHR43673">
    <property type="entry name" value="NAD(P)H NITROREDUCTASE YDGI-RELATED"/>
    <property type="match status" value="1"/>
</dbReference>
<keyword evidence="2" id="KW-0560">Oxidoreductase</keyword>
<evidence type="ECO:0000313" key="5">
    <source>
        <dbReference type="Proteomes" id="UP000519897"/>
    </source>
</evidence>
<sequence>MTTNTRKADHPVSDIFPARWSPRAFTEATISENDLQTILEAARWAPSAFNAQPWRFIYTLRGDAAWDAILGALLPFNQTWAKTASALVIVASETKMVPPGKTEAVDNGSHTFDAGAAWGYLALQAHISGFAAHAMAGFDKDAMAKAVNLPENHVLHASVAIGKQGDASLLPEALQAREVPSPRHPVGQIAFHGGFKS</sequence>
<accession>A0A7W6LE56</accession>
<dbReference type="Proteomes" id="UP000519897">
    <property type="component" value="Unassembled WGS sequence"/>
</dbReference>
<dbReference type="RefSeq" id="WP_165136462.1">
    <property type="nucleotide sequence ID" value="NZ_CP049250.1"/>
</dbReference>
<name>A0A7W6LE56_9HYPH</name>
<protein>
    <submittedName>
        <fullName evidence="4">Nitroreductase</fullName>
    </submittedName>
</protein>
<comment type="caution">
    <text evidence="4">The sequence shown here is derived from an EMBL/GenBank/DDBJ whole genome shotgun (WGS) entry which is preliminary data.</text>
</comment>
<evidence type="ECO:0000313" key="4">
    <source>
        <dbReference type="EMBL" id="MBB4142581.1"/>
    </source>
</evidence>
<evidence type="ECO:0000256" key="1">
    <source>
        <dbReference type="ARBA" id="ARBA00007118"/>
    </source>
</evidence>
<evidence type="ECO:0000259" key="3">
    <source>
        <dbReference type="Pfam" id="PF00881"/>
    </source>
</evidence>
<organism evidence="4 5">
    <name type="scientific">Rhizobium rhizoryzae</name>
    <dbReference type="NCBI Taxonomy" id="451876"/>
    <lineage>
        <taxon>Bacteria</taxon>
        <taxon>Pseudomonadati</taxon>
        <taxon>Pseudomonadota</taxon>
        <taxon>Alphaproteobacteria</taxon>
        <taxon>Hyphomicrobiales</taxon>
        <taxon>Rhizobiaceae</taxon>
        <taxon>Rhizobium/Agrobacterium group</taxon>
        <taxon>Rhizobium</taxon>
    </lineage>
</organism>
<dbReference type="GO" id="GO:0016491">
    <property type="term" value="F:oxidoreductase activity"/>
    <property type="evidence" value="ECO:0007669"/>
    <property type="project" value="UniProtKB-KW"/>
</dbReference>
<dbReference type="Pfam" id="PF00881">
    <property type="entry name" value="Nitroreductase"/>
    <property type="match status" value="1"/>
</dbReference>
<keyword evidence="5" id="KW-1185">Reference proteome</keyword>
<comment type="similarity">
    <text evidence="1">Belongs to the nitroreductase family.</text>
</comment>